<organism evidence="2 3">
    <name type="scientific">Taibaiella soli</name>
    <dbReference type="NCBI Taxonomy" id="1649169"/>
    <lineage>
        <taxon>Bacteria</taxon>
        <taxon>Pseudomonadati</taxon>
        <taxon>Bacteroidota</taxon>
        <taxon>Chitinophagia</taxon>
        <taxon>Chitinophagales</taxon>
        <taxon>Chitinophagaceae</taxon>
        <taxon>Taibaiella</taxon>
    </lineage>
</organism>
<protein>
    <submittedName>
        <fullName evidence="2">Uncharacterized protein</fullName>
    </submittedName>
</protein>
<keyword evidence="1" id="KW-0472">Membrane</keyword>
<name>A0A2W2AK63_9BACT</name>
<keyword evidence="1" id="KW-0812">Transmembrane</keyword>
<dbReference type="EMBL" id="QKTW01000009">
    <property type="protein sequence ID" value="PZF73952.1"/>
    <property type="molecule type" value="Genomic_DNA"/>
</dbReference>
<feature type="transmembrane region" description="Helical" evidence="1">
    <location>
        <begin position="6"/>
        <end position="23"/>
    </location>
</feature>
<sequence>MGVSTIVISLLFVIFITNVWDVVSRCENRMGLWRVQTSDDIYSTFFQNYPTYFCETPSLEVESLTYATD</sequence>
<gene>
    <name evidence="2" type="ORF">DN068_06325</name>
</gene>
<evidence type="ECO:0000313" key="2">
    <source>
        <dbReference type="EMBL" id="PZF73952.1"/>
    </source>
</evidence>
<reference evidence="2 3" key="1">
    <citation type="submission" date="2018-06" db="EMBL/GenBank/DDBJ databases">
        <title>Mucibacter soli gen. nov., sp. nov., a new member of the family Chitinophagaceae producing mucin.</title>
        <authorList>
            <person name="Kim M.-K."/>
            <person name="Park S."/>
            <person name="Kim T.-S."/>
            <person name="Joung Y."/>
            <person name="Han J.-H."/>
            <person name="Kim S.B."/>
        </authorList>
    </citation>
    <scope>NUCLEOTIDE SEQUENCE [LARGE SCALE GENOMIC DNA]</scope>
    <source>
        <strain evidence="2 3">R1-15</strain>
    </source>
</reference>
<keyword evidence="3" id="KW-1185">Reference proteome</keyword>
<keyword evidence="1" id="KW-1133">Transmembrane helix</keyword>
<dbReference type="Proteomes" id="UP000248745">
    <property type="component" value="Unassembled WGS sequence"/>
</dbReference>
<proteinExistence type="predicted"/>
<comment type="caution">
    <text evidence="2">The sequence shown here is derived from an EMBL/GenBank/DDBJ whole genome shotgun (WGS) entry which is preliminary data.</text>
</comment>
<dbReference type="AlphaFoldDB" id="A0A2W2AK63"/>
<evidence type="ECO:0000256" key="1">
    <source>
        <dbReference type="SAM" id="Phobius"/>
    </source>
</evidence>
<accession>A0A2W2AK63</accession>
<evidence type="ECO:0000313" key="3">
    <source>
        <dbReference type="Proteomes" id="UP000248745"/>
    </source>
</evidence>